<evidence type="ECO:0000313" key="1">
    <source>
        <dbReference type="EMBL" id="BCJ48133.1"/>
    </source>
</evidence>
<reference evidence="1 2" key="1">
    <citation type="submission" date="2020-08" db="EMBL/GenBank/DDBJ databases">
        <title>Whole genome shotgun sequence of Actinoplanes ianthinogenes NBRC 13996.</title>
        <authorList>
            <person name="Komaki H."/>
            <person name="Tamura T."/>
        </authorList>
    </citation>
    <scope>NUCLEOTIDE SEQUENCE [LARGE SCALE GENOMIC DNA]</scope>
    <source>
        <strain evidence="1 2">NBRC 13996</strain>
    </source>
</reference>
<dbReference type="Proteomes" id="UP000676967">
    <property type="component" value="Chromosome"/>
</dbReference>
<dbReference type="RefSeq" id="WP_189330455.1">
    <property type="nucleotide sequence ID" value="NZ_AP023356.1"/>
</dbReference>
<name>A0ABN6CSB8_9ACTN</name>
<keyword evidence="2" id="KW-1185">Reference proteome</keyword>
<evidence type="ECO:0000313" key="2">
    <source>
        <dbReference type="Proteomes" id="UP000676967"/>
    </source>
</evidence>
<dbReference type="EMBL" id="AP023356">
    <property type="protein sequence ID" value="BCJ48133.1"/>
    <property type="molecule type" value="Genomic_DNA"/>
</dbReference>
<accession>A0ABN6CSB8</accession>
<organism evidence="1 2">
    <name type="scientific">Actinoplanes ianthinogenes</name>
    <dbReference type="NCBI Taxonomy" id="122358"/>
    <lineage>
        <taxon>Bacteria</taxon>
        <taxon>Bacillati</taxon>
        <taxon>Actinomycetota</taxon>
        <taxon>Actinomycetes</taxon>
        <taxon>Micromonosporales</taxon>
        <taxon>Micromonosporaceae</taxon>
        <taxon>Actinoplanes</taxon>
    </lineage>
</organism>
<gene>
    <name evidence="1" type="ORF">Aiant_87900</name>
</gene>
<sequence>MQLRHDFLRDETCLSSTNLAERGWTAAAIRLFLGEPDRIEPHPVLRAGPPVRLFRKARVLEAEASENWQRWRDRSVQRAVQSRAAAIAQRAAILAEIAALEIRVPMIDEEELARRARAFRIRRHPAAAADDPDPGTLRRWMVAYLRRETRVQDSGSLHARASRAQATPSIRASVYAVIAAHYPALAAEARRQAAESGEIPP</sequence>
<proteinExistence type="predicted"/>
<protein>
    <submittedName>
        <fullName evidence="1">Uncharacterized protein</fullName>
    </submittedName>
</protein>